<dbReference type="PANTHER" id="PTHR43792:SF1">
    <property type="entry name" value="N-ACETYLTRANSFERASE DOMAIN-CONTAINING PROTEIN"/>
    <property type="match status" value="1"/>
</dbReference>
<dbReference type="InterPro" id="IPR016181">
    <property type="entry name" value="Acyl_CoA_acyltransferase"/>
</dbReference>
<keyword evidence="3" id="KW-1185">Reference proteome</keyword>
<dbReference type="InterPro" id="IPR000182">
    <property type="entry name" value="GNAT_dom"/>
</dbReference>
<dbReference type="PROSITE" id="PS51186">
    <property type="entry name" value="GNAT"/>
    <property type="match status" value="1"/>
</dbReference>
<reference evidence="2 3" key="1">
    <citation type="submission" date="2020-05" db="EMBL/GenBank/DDBJ databases">
        <title>Distinct polysaccharide utilization as determinants for interspecies competition between intestinal Prevotella spp.</title>
        <authorList>
            <person name="Galvez E.J.C."/>
            <person name="Iljazovic A."/>
            <person name="Strowig T."/>
        </authorList>
    </citation>
    <scope>NUCLEOTIDE SEQUENCE [LARGE SCALE GENOMIC DNA]</scope>
    <source>
        <strain evidence="2 3">PMUR</strain>
    </source>
</reference>
<dbReference type="Gene3D" id="3.40.630.30">
    <property type="match status" value="1"/>
</dbReference>
<accession>A0ABX2APQ5</accession>
<evidence type="ECO:0000313" key="3">
    <source>
        <dbReference type="Proteomes" id="UP000714420"/>
    </source>
</evidence>
<gene>
    <name evidence="2" type="ORF">HPS56_11555</name>
</gene>
<name>A0ABX2APQ5_9BACT</name>
<dbReference type="Pfam" id="PF13302">
    <property type="entry name" value="Acetyltransf_3"/>
    <property type="match status" value="1"/>
</dbReference>
<sequence length="169" mass="19376">MIETERLILRHWRTDDAEALYKYASDRRVSDLALWPCHDSIGMSREVIKNIFAPNPYSFAMVLKDTNEPIGCIGLVPYGNEHHPLTAAEREVGYWIGHPYWGCGLTTEALKGLIGFCRDNMTCRSLLITTDVRNTASQRVAEKCGFRFLEDYKYEGMYGKAYRLNLRTG</sequence>
<dbReference type="RefSeq" id="WP_172276712.1">
    <property type="nucleotide sequence ID" value="NZ_CASGMU010000017.1"/>
</dbReference>
<evidence type="ECO:0000313" key="2">
    <source>
        <dbReference type="EMBL" id="NPD92964.1"/>
    </source>
</evidence>
<comment type="caution">
    <text evidence="2">The sequence shown here is derived from an EMBL/GenBank/DDBJ whole genome shotgun (WGS) entry which is preliminary data.</text>
</comment>
<dbReference type="Proteomes" id="UP000714420">
    <property type="component" value="Unassembled WGS sequence"/>
</dbReference>
<dbReference type="PANTHER" id="PTHR43792">
    <property type="entry name" value="GNAT FAMILY, PUTATIVE (AFU_ORTHOLOGUE AFUA_3G00765)-RELATED-RELATED"/>
    <property type="match status" value="1"/>
</dbReference>
<dbReference type="SUPFAM" id="SSF55729">
    <property type="entry name" value="Acyl-CoA N-acyltransferases (Nat)"/>
    <property type="match status" value="1"/>
</dbReference>
<evidence type="ECO:0000259" key="1">
    <source>
        <dbReference type="PROSITE" id="PS51186"/>
    </source>
</evidence>
<feature type="domain" description="N-acetyltransferase" evidence="1">
    <location>
        <begin position="7"/>
        <end position="169"/>
    </location>
</feature>
<organism evidence="2 3">
    <name type="scientific">Xylanibacter muris</name>
    <dbReference type="NCBI Taxonomy" id="2736290"/>
    <lineage>
        <taxon>Bacteria</taxon>
        <taxon>Pseudomonadati</taxon>
        <taxon>Bacteroidota</taxon>
        <taxon>Bacteroidia</taxon>
        <taxon>Bacteroidales</taxon>
        <taxon>Prevotellaceae</taxon>
        <taxon>Xylanibacter</taxon>
    </lineage>
</organism>
<dbReference type="EMBL" id="JABKKF010000013">
    <property type="protein sequence ID" value="NPD92964.1"/>
    <property type="molecule type" value="Genomic_DNA"/>
</dbReference>
<protein>
    <submittedName>
        <fullName evidence="2">GNAT family N-acetyltransferase</fullName>
    </submittedName>
</protein>
<dbReference type="InterPro" id="IPR051531">
    <property type="entry name" value="N-acetyltransferase"/>
</dbReference>
<proteinExistence type="predicted"/>